<dbReference type="GO" id="GO:0051539">
    <property type="term" value="F:4 iron, 4 sulfur cluster binding"/>
    <property type="evidence" value="ECO:0007669"/>
    <property type="project" value="UniProtKB-KW"/>
</dbReference>
<feature type="domain" description="4Fe-4S ferredoxin-type" evidence="10">
    <location>
        <begin position="165"/>
        <end position="195"/>
    </location>
</feature>
<keyword evidence="7" id="KW-0411">Iron-sulfur</keyword>
<evidence type="ECO:0000256" key="2">
    <source>
        <dbReference type="ARBA" id="ARBA00022485"/>
    </source>
</evidence>
<dbReference type="SUPFAM" id="SSF53706">
    <property type="entry name" value="Formate dehydrogenase/DMSO reductase, domains 1-3"/>
    <property type="match status" value="1"/>
</dbReference>
<dbReference type="PROSITE" id="PS00490">
    <property type="entry name" value="MOLYBDOPTERIN_PROK_2"/>
    <property type="match status" value="1"/>
</dbReference>
<dbReference type="InterPro" id="IPR036010">
    <property type="entry name" value="2Fe-2S_ferredoxin-like_sf"/>
</dbReference>
<dbReference type="InterPro" id="IPR001041">
    <property type="entry name" value="2Fe-2S_ferredoxin-type"/>
</dbReference>
<keyword evidence="2" id="KW-0004">4Fe-4S</keyword>
<dbReference type="CDD" id="cd00207">
    <property type="entry name" value="fer2"/>
    <property type="match status" value="1"/>
</dbReference>
<dbReference type="GO" id="GO:0008863">
    <property type="term" value="F:formate dehydrogenase (NAD+) activity"/>
    <property type="evidence" value="ECO:0007669"/>
    <property type="project" value="InterPro"/>
</dbReference>
<evidence type="ECO:0000256" key="1">
    <source>
        <dbReference type="ARBA" id="ARBA00007023"/>
    </source>
</evidence>
<dbReference type="InterPro" id="IPR050123">
    <property type="entry name" value="Prok_molybdopt-oxidoreductase"/>
</dbReference>
<name>A0A510XCL4_9GAMM</name>
<dbReference type="CDD" id="cd02753">
    <property type="entry name" value="MopB_Formate-Dh-H"/>
    <property type="match status" value="1"/>
</dbReference>
<evidence type="ECO:0000259" key="9">
    <source>
        <dbReference type="PROSITE" id="PS51085"/>
    </source>
</evidence>
<dbReference type="InterPro" id="IPR006963">
    <property type="entry name" value="Mopterin_OxRdtase_4Fe-4S_dom"/>
</dbReference>
<dbReference type="RefSeq" id="WP_146801537.1">
    <property type="nucleotide sequence ID" value="NZ_BJUK01000004.1"/>
</dbReference>
<keyword evidence="13" id="KW-1185">Reference proteome</keyword>
<feature type="domain" description="4Fe-4S ferredoxin-type" evidence="10">
    <location>
        <begin position="209"/>
        <end position="237"/>
    </location>
</feature>
<dbReference type="InterPro" id="IPR009010">
    <property type="entry name" value="Asp_de-COase-like_dom_sf"/>
</dbReference>
<dbReference type="InterPro" id="IPR017900">
    <property type="entry name" value="4Fe4S_Fe_S_CS"/>
</dbReference>
<accession>A0A510XCL4</accession>
<evidence type="ECO:0000256" key="8">
    <source>
        <dbReference type="SAM" id="MobiDB-lite"/>
    </source>
</evidence>
<gene>
    <name evidence="12" type="ORF">HPA02_05430</name>
</gene>
<evidence type="ECO:0000256" key="7">
    <source>
        <dbReference type="ARBA" id="ARBA00023014"/>
    </source>
</evidence>
<comment type="caution">
    <text evidence="12">The sequence shown here is derived from an EMBL/GenBank/DDBJ whole genome shotgun (WGS) entry which is preliminary data.</text>
</comment>
<dbReference type="Pfam" id="PF12838">
    <property type="entry name" value="Fer4_7"/>
    <property type="match status" value="1"/>
</dbReference>
<dbReference type="Gene3D" id="2.40.40.20">
    <property type="match status" value="1"/>
</dbReference>
<keyword evidence="3" id="KW-0479">Metal-binding</keyword>
<dbReference type="Pfam" id="PF00384">
    <property type="entry name" value="Molybdopterin"/>
    <property type="match status" value="1"/>
</dbReference>
<dbReference type="GO" id="GO:0015942">
    <property type="term" value="P:formate metabolic process"/>
    <property type="evidence" value="ECO:0007669"/>
    <property type="project" value="InterPro"/>
</dbReference>
<dbReference type="Gene3D" id="3.40.228.10">
    <property type="entry name" value="Dimethylsulfoxide Reductase, domain 2"/>
    <property type="match status" value="1"/>
</dbReference>
<dbReference type="OrthoDB" id="9810782at2"/>
<dbReference type="SMART" id="SM00926">
    <property type="entry name" value="Molybdop_Fe4S4"/>
    <property type="match status" value="1"/>
</dbReference>
<dbReference type="GO" id="GO:0003954">
    <property type="term" value="F:NADH dehydrogenase activity"/>
    <property type="evidence" value="ECO:0007669"/>
    <property type="project" value="TreeGrafter"/>
</dbReference>
<dbReference type="InterPro" id="IPR017896">
    <property type="entry name" value="4Fe4S_Fe-S-bd"/>
</dbReference>
<dbReference type="FunFam" id="3.30.70.20:FF:000035">
    <property type="entry name" value="Iron hydrogenase 1"/>
    <property type="match status" value="1"/>
</dbReference>
<proteinExistence type="inferred from homology"/>
<dbReference type="Gene3D" id="3.30.70.20">
    <property type="match status" value="1"/>
</dbReference>
<dbReference type="SUPFAM" id="SSF54862">
    <property type="entry name" value="4Fe-4S ferredoxins"/>
    <property type="match status" value="1"/>
</dbReference>
<sequence length="945" mass="101990">MTEPSSSTGFTLTLDGVEVSAYRGETLWQVAKRAGETIPHLCFKDASGYRADGNCRACMVEIEGERALAASCLREAAPGMVVKSADSERARTAREGVMELLLVDQPARDDSPDRSSHFWAMADQLAIDATAVRERLPTRRQGAVHHVAPREDSLTHAQGHDDSHSAMRVNLDACIECNLCVRACREVQVNDVIGLAHRGSASKIVFDFDDPMGDSTCVACGECVQACPTGALMPATLVDQAGHGDSAAADRRVDSVCPYCGVGCQLTYHIKDDEILFVEGRDGPSNANRLCVKGRFGYDYPRHPSRLTTPLIRKPRIAKGIDPAFDPANPLTHFREASWDEALDVAARGLVDLKAAHGPAALAGFGSAKCSNEEAWLFQKLVRTGFGSNHVDHCTRLCHASSVAALMECIGSGAVTASFMQASEADVVILTGCNPAVNHPVAATFFKQAAKRGTKILILDPRGQALDAYAHRSVRFSPGADVALFNAMLNVIITEGLYDEAYIAQHTEGFEALEAHVVDMTPEAMSGLCGVEPETIREVARLYATAERAMIFWGMGISQHTHGTDNARCLISLALACGQTGRPGTGLHPLRGQNNVQGASDAGLIPMVMPDYQPVSDAQVRAAFEELWNTPLDPEPGLTVVEIMDAIHAGTIKGMYIQGENPAMSDPDLEHARQALGELEHLVVQDLFVTETAQFADVILPASAWPEKDGSVTNTNRQVQLGRAALPLPGQAKPDWWIIQEIAKRFGLGWDYQHPRDVFAEMKRGMPSLDHISWERLEREQSVTYPCPAEDAPGADVVFSDAFPTASGRAKFSPTRPLPPDEPVDDAFPTVLTTGRQLEHWHTGSMTRRATVLDDLEPEAVASLAPGELARLGLAPGDALTITTRRGAITLRARIDPAMPEGMVFVPFCYGEAAANLLTNPALDPYGKIPEFKYAACRLSPADAA</sequence>
<dbReference type="SUPFAM" id="SSF54292">
    <property type="entry name" value="2Fe-2S ferredoxin-like"/>
    <property type="match status" value="1"/>
</dbReference>
<dbReference type="Gene3D" id="2.20.25.90">
    <property type="entry name" value="ADC-like domains"/>
    <property type="match status" value="1"/>
</dbReference>
<dbReference type="GO" id="GO:0016020">
    <property type="term" value="C:membrane"/>
    <property type="evidence" value="ECO:0007669"/>
    <property type="project" value="TreeGrafter"/>
</dbReference>
<dbReference type="PIRSF" id="PIRSF036643">
    <property type="entry name" value="FDH_alpha"/>
    <property type="match status" value="1"/>
</dbReference>
<dbReference type="Pfam" id="PF01568">
    <property type="entry name" value="Molydop_binding"/>
    <property type="match status" value="1"/>
</dbReference>
<dbReference type="GO" id="GO:0022904">
    <property type="term" value="P:respiratory electron transport chain"/>
    <property type="evidence" value="ECO:0007669"/>
    <property type="project" value="TreeGrafter"/>
</dbReference>
<evidence type="ECO:0000313" key="13">
    <source>
        <dbReference type="Proteomes" id="UP000321275"/>
    </source>
</evidence>
<dbReference type="SUPFAM" id="SSF50692">
    <property type="entry name" value="ADC-like"/>
    <property type="match status" value="1"/>
</dbReference>
<feature type="region of interest" description="Disordered" evidence="8">
    <location>
        <begin position="140"/>
        <end position="161"/>
    </location>
</feature>
<evidence type="ECO:0000313" key="12">
    <source>
        <dbReference type="EMBL" id="GEK46260.1"/>
    </source>
</evidence>
<evidence type="ECO:0000256" key="3">
    <source>
        <dbReference type="ARBA" id="ARBA00022723"/>
    </source>
</evidence>
<organism evidence="12 13">
    <name type="scientific">Bisbaumannia pacifica</name>
    <dbReference type="NCBI Taxonomy" id="77098"/>
    <lineage>
        <taxon>Bacteria</taxon>
        <taxon>Pseudomonadati</taxon>
        <taxon>Pseudomonadota</taxon>
        <taxon>Gammaproteobacteria</taxon>
        <taxon>Oceanospirillales</taxon>
        <taxon>Halomonadaceae</taxon>
        <taxon>Bisbaumannia</taxon>
    </lineage>
</organism>
<dbReference type="InterPro" id="IPR006655">
    <property type="entry name" value="Mopterin_OxRdtase_prok_CS"/>
</dbReference>
<dbReference type="Gene3D" id="3.10.20.740">
    <property type="match status" value="1"/>
</dbReference>
<evidence type="ECO:0000256" key="4">
    <source>
        <dbReference type="ARBA" id="ARBA00022737"/>
    </source>
</evidence>
<keyword evidence="6" id="KW-0408">Iron</keyword>
<reference evidence="12 13" key="1">
    <citation type="submission" date="2019-07" db="EMBL/GenBank/DDBJ databases">
        <title>Whole genome shotgun sequence of Halomonas pacifica NBRC 102220.</title>
        <authorList>
            <person name="Hosoyama A."/>
            <person name="Uohara A."/>
            <person name="Ohji S."/>
            <person name="Ichikawa N."/>
        </authorList>
    </citation>
    <scope>NUCLEOTIDE SEQUENCE [LARGE SCALE GENOMIC DNA]</scope>
    <source>
        <strain evidence="12 13">NBRC 102220</strain>
    </source>
</reference>
<dbReference type="InterPro" id="IPR006478">
    <property type="entry name" value="Formate_DH_asu"/>
</dbReference>
<feature type="compositionally biased region" description="Basic and acidic residues" evidence="8">
    <location>
        <begin position="148"/>
        <end position="161"/>
    </location>
</feature>
<dbReference type="PANTHER" id="PTHR43105">
    <property type="entry name" value="RESPIRATORY NITRATE REDUCTASE"/>
    <property type="match status" value="1"/>
</dbReference>
<dbReference type="GO" id="GO:0043546">
    <property type="term" value="F:molybdopterin cofactor binding"/>
    <property type="evidence" value="ECO:0007669"/>
    <property type="project" value="InterPro"/>
</dbReference>
<dbReference type="InterPro" id="IPR041925">
    <property type="entry name" value="CT_Formate-Dh_H"/>
</dbReference>
<dbReference type="InterPro" id="IPR041924">
    <property type="entry name" value="Formate_Dh-H_N"/>
</dbReference>
<evidence type="ECO:0000259" key="11">
    <source>
        <dbReference type="PROSITE" id="PS51669"/>
    </source>
</evidence>
<evidence type="ECO:0000256" key="5">
    <source>
        <dbReference type="ARBA" id="ARBA00023002"/>
    </source>
</evidence>
<feature type="domain" description="2Fe-2S ferredoxin-type" evidence="9">
    <location>
        <begin position="8"/>
        <end position="88"/>
    </location>
</feature>
<dbReference type="PANTHER" id="PTHR43105:SF14">
    <property type="entry name" value="FORMATE DEHYDROGENASE H"/>
    <property type="match status" value="1"/>
</dbReference>
<dbReference type="CDD" id="cd02790">
    <property type="entry name" value="MopB_CT_Formate-Dh_H"/>
    <property type="match status" value="1"/>
</dbReference>
<evidence type="ECO:0000256" key="6">
    <source>
        <dbReference type="ARBA" id="ARBA00023004"/>
    </source>
</evidence>
<dbReference type="InterPro" id="IPR006657">
    <property type="entry name" value="MoPterin_dinucl-bd_dom"/>
</dbReference>
<keyword evidence="5" id="KW-0560">Oxidoreductase</keyword>
<evidence type="ECO:0000259" key="10">
    <source>
        <dbReference type="PROSITE" id="PS51379"/>
    </source>
</evidence>
<dbReference type="PROSITE" id="PS51379">
    <property type="entry name" value="4FE4S_FER_2"/>
    <property type="match status" value="2"/>
</dbReference>
<dbReference type="AlphaFoldDB" id="A0A510XCL4"/>
<feature type="domain" description="4Fe-4S Mo/W bis-MGD-type" evidence="11">
    <location>
        <begin position="250"/>
        <end position="305"/>
    </location>
</feature>
<dbReference type="Pfam" id="PF04879">
    <property type="entry name" value="Molybdop_Fe4S4"/>
    <property type="match status" value="1"/>
</dbReference>
<dbReference type="GO" id="GO:1990204">
    <property type="term" value="C:oxidoreductase complex"/>
    <property type="evidence" value="ECO:0007669"/>
    <property type="project" value="UniProtKB-ARBA"/>
</dbReference>
<dbReference type="Proteomes" id="UP000321275">
    <property type="component" value="Unassembled WGS sequence"/>
</dbReference>
<keyword evidence="4" id="KW-0677">Repeat</keyword>
<dbReference type="PROSITE" id="PS00198">
    <property type="entry name" value="4FE4S_FER_1"/>
    <property type="match status" value="1"/>
</dbReference>
<comment type="similarity">
    <text evidence="1">In the C-terminal section; belongs to the prokaryotic molybdopterin-containing oxidoreductase family.</text>
</comment>
<protein>
    <submittedName>
        <fullName evidence="12">Formate dehydrogenase subunit alpha</fullName>
    </submittedName>
</protein>
<dbReference type="GO" id="GO:0046872">
    <property type="term" value="F:metal ion binding"/>
    <property type="evidence" value="ECO:0007669"/>
    <property type="project" value="UniProtKB-KW"/>
</dbReference>
<dbReference type="PROSITE" id="PS51669">
    <property type="entry name" value="4FE4S_MOW_BIS_MGD"/>
    <property type="match status" value="1"/>
</dbReference>
<dbReference type="NCBIfam" id="TIGR01591">
    <property type="entry name" value="Fdh-alpha"/>
    <property type="match status" value="1"/>
</dbReference>
<dbReference type="EMBL" id="BJUK01000004">
    <property type="protein sequence ID" value="GEK46260.1"/>
    <property type="molecule type" value="Genomic_DNA"/>
</dbReference>
<dbReference type="PROSITE" id="PS51085">
    <property type="entry name" value="2FE2S_FER_2"/>
    <property type="match status" value="1"/>
</dbReference>
<dbReference type="Gene3D" id="3.40.50.740">
    <property type="match status" value="1"/>
</dbReference>
<dbReference type="Pfam" id="PF13510">
    <property type="entry name" value="Fer2_4"/>
    <property type="match status" value="1"/>
</dbReference>
<dbReference type="InterPro" id="IPR006656">
    <property type="entry name" value="Mopterin_OxRdtase"/>
</dbReference>